<protein>
    <submittedName>
        <fullName evidence="1">Uncharacterized protein</fullName>
    </submittedName>
</protein>
<sequence length="165" mass="19828">MKFIVKVINEKDEAIHLEEVGRKVSMKAFINSEKLTKNDKDHLRLFRIDTEKEYAHFITYDILSVAELLWSELSKPEIHERIIKSCIFFVWERKGYYFDNIEHFFSVATLFADKVLKMIEYYEKAQIDLKIMWYQMNEEEIEEERQKGKDLMEKLGITCVDDSIV</sequence>
<organism evidence="1 2">
    <name type="scientific">Peribacillus butanolivorans</name>
    <dbReference type="NCBI Taxonomy" id="421767"/>
    <lineage>
        <taxon>Bacteria</taxon>
        <taxon>Bacillati</taxon>
        <taxon>Bacillota</taxon>
        <taxon>Bacilli</taxon>
        <taxon>Bacillales</taxon>
        <taxon>Bacillaceae</taxon>
        <taxon>Peribacillus</taxon>
    </lineage>
</organism>
<name>A0AAX0RT59_9BACI</name>
<evidence type="ECO:0000313" key="2">
    <source>
        <dbReference type="Proteomes" id="UP000220106"/>
    </source>
</evidence>
<evidence type="ECO:0000313" key="1">
    <source>
        <dbReference type="EMBL" id="PEJ37518.1"/>
    </source>
</evidence>
<dbReference type="EMBL" id="NUEQ01000004">
    <property type="protein sequence ID" value="PEJ37518.1"/>
    <property type="molecule type" value="Genomic_DNA"/>
</dbReference>
<gene>
    <name evidence="1" type="ORF">CN689_01055</name>
</gene>
<dbReference type="Proteomes" id="UP000220106">
    <property type="component" value="Unassembled WGS sequence"/>
</dbReference>
<dbReference type="RefSeq" id="WP_098174549.1">
    <property type="nucleotide sequence ID" value="NZ_NUEQ01000004.1"/>
</dbReference>
<comment type="caution">
    <text evidence="1">The sequence shown here is derived from an EMBL/GenBank/DDBJ whole genome shotgun (WGS) entry which is preliminary data.</text>
</comment>
<accession>A0AAX0RT59</accession>
<proteinExistence type="predicted"/>
<dbReference type="AlphaFoldDB" id="A0AAX0RT59"/>
<reference evidence="1 2" key="1">
    <citation type="submission" date="2017-09" db="EMBL/GenBank/DDBJ databases">
        <title>Large-scale bioinformatics analysis of Bacillus genomes uncovers conserved roles of natural products in bacterial physiology.</title>
        <authorList>
            <consortium name="Agbiome Team Llc"/>
            <person name="Bleich R.M."/>
            <person name="Kirk G.J."/>
            <person name="Santa Maria K.C."/>
            <person name="Allen S.E."/>
            <person name="Farag S."/>
            <person name="Shank E.A."/>
            <person name="Bowers A."/>
        </authorList>
    </citation>
    <scope>NUCLEOTIDE SEQUENCE [LARGE SCALE GENOMIC DNA]</scope>
    <source>
        <strain evidence="1 2">AFS003229</strain>
    </source>
</reference>